<dbReference type="SMART" id="SM00220">
    <property type="entry name" value="S_TKc"/>
    <property type="match status" value="1"/>
</dbReference>
<accession>A0A1B7TF89</accession>
<keyword evidence="3" id="KW-0418">Kinase</keyword>
<evidence type="ECO:0000313" key="4">
    <source>
        <dbReference type="Proteomes" id="UP000092321"/>
    </source>
</evidence>
<dbReference type="Pfam" id="PF00069">
    <property type="entry name" value="Pkinase"/>
    <property type="match status" value="1"/>
</dbReference>
<dbReference type="Gene3D" id="3.30.200.20">
    <property type="entry name" value="Phosphorylase Kinase, domain 1"/>
    <property type="match status" value="1"/>
</dbReference>
<feature type="compositionally biased region" description="Polar residues" evidence="1">
    <location>
        <begin position="735"/>
        <end position="767"/>
    </location>
</feature>
<evidence type="ECO:0000256" key="1">
    <source>
        <dbReference type="SAM" id="MobiDB-lite"/>
    </source>
</evidence>
<dbReference type="EMBL" id="LXPE01000009">
    <property type="protein sequence ID" value="OBA27403.1"/>
    <property type="molecule type" value="Genomic_DNA"/>
</dbReference>
<name>A0A1B7TF89_9ASCO</name>
<feature type="compositionally biased region" description="Low complexity" evidence="1">
    <location>
        <begin position="768"/>
        <end position="777"/>
    </location>
</feature>
<dbReference type="AlphaFoldDB" id="A0A1B7TF89"/>
<dbReference type="PANTHER" id="PTHR12984">
    <property type="entry name" value="SCY1-RELATED S/T PROTEIN KINASE-LIKE"/>
    <property type="match status" value="1"/>
</dbReference>
<sequence>MLSSFASTLSSAAAASSSSYKIDANYNYGNVIMSNYLQFWQIYEAVSKKTNMKVSIFKFDKKKFELYINNKIIIKEAYSKITSDIANLQKIKHPNFLNVIEPLESHSKSFIFVTEFISSTLRIKYGNDTMYTMGKKNDKTSDSIVFKKGLYELSQALDFVHNKMSKVILNLNPDTIFINSKGNWKIGSLAQVMPKTDTYYDLNYNNDYNYGSNINYMAPELIFENKFNYTSDYFSLGLLVYFLIYGTDLIKTENQSIEIYKLEYRKLESKILKIGYKNLFPLLIMNDTDYFFIRFLTNVMNRDYNMRCNSLIDWINDEFNTDNGSKDNELIKTLLFIEKGEFHSVNSNSQTVFLNGLTKIWVEFNHYIILNQVVALLLEIVTLKLAIKQKDDADLDLLKIAVNLLLDISDKVLTKDEFTVNIYKELIFEKLIVINPIFEMFLQRIEIFQTKLDPSDFVSLLNNLFLKKIIKYDLISTPDNITIQQAILSKNFISSLVKCNDFELTKNFTNPILLKIFSATQSLKIKLACLDVISELITTEKINKYQMNDSILSILENNKTNNERITLSILQLLTKLVQSKDFYHDDKTVLLDRILPLLWKLSMTDGMDLSSFNKFQNIINYSTRRIQEVQIEFIKAQGGNSRNTTPEINGIHGVENSFNQIVQQVDISKSTNTFNTLEKKQLEKLNTSAQVMTPKTERTNNGYSFNSSANKSISHMQPKTFSTSQVLIPKTERSFNGNSFKSNVDRSFSPTNAGTFSSSSVVTPKTENPNNFNSSKNNVDRSISPMHPKSLSNSQASPVLIPKMKNSSLGSSGSMSILQPKIKK</sequence>
<dbReference type="GO" id="GO:0004672">
    <property type="term" value="F:protein kinase activity"/>
    <property type="evidence" value="ECO:0007669"/>
    <property type="project" value="InterPro"/>
</dbReference>
<evidence type="ECO:0000313" key="3">
    <source>
        <dbReference type="EMBL" id="OBA27403.1"/>
    </source>
</evidence>
<gene>
    <name evidence="3" type="ORF">HANVADRAFT_119611</name>
</gene>
<comment type="caution">
    <text evidence="3">The sequence shown here is derived from an EMBL/GenBank/DDBJ whole genome shotgun (WGS) entry which is preliminary data.</text>
</comment>
<dbReference type="PANTHER" id="PTHR12984:SF6">
    <property type="entry name" value="SCY1-LIKE PROTEIN 2"/>
    <property type="match status" value="1"/>
</dbReference>
<protein>
    <submittedName>
        <fullName evidence="3">Kinase-like protein</fullName>
    </submittedName>
</protein>
<evidence type="ECO:0000259" key="2">
    <source>
        <dbReference type="PROSITE" id="PS50011"/>
    </source>
</evidence>
<dbReference type="InterPro" id="IPR011009">
    <property type="entry name" value="Kinase-like_dom_sf"/>
</dbReference>
<feature type="region of interest" description="Disordered" evidence="1">
    <location>
        <begin position="735"/>
        <end position="824"/>
    </location>
</feature>
<dbReference type="GO" id="GO:0005524">
    <property type="term" value="F:ATP binding"/>
    <property type="evidence" value="ECO:0007669"/>
    <property type="project" value="InterPro"/>
</dbReference>
<dbReference type="SUPFAM" id="SSF56112">
    <property type="entry name" value="Protein kinase-like (PK-like)"/>
    <property type="match status" value="1"/>
</dbReference>
<feature type="domain" description="Protein kinase" evidence="2">
    <location>
        <begin position="28"/>
        <end position="354"/>
    </location>
</feature>
<feature type="compositionally biased region" description="Low complexity" evidence="1">
    <location>
        <begin position="807"/>
        <end position="816"/>
    </location>
</feature>
<keyword evidence="4" id="KW-1185">Reference proteome</keyword>
<dbReference type="PROSITE" id="PS50011">
    <property type="entry name" value="PROTEIN_KINASE_DOM"/>
    <property type="match status" value="1"/>
</dbReference>
<dbReference type="OrthoDB" id="79687at2759"/>
<dbReference type="Proteomes" id="UP000092321">
    <property type="component" value="Unassembled WGS sequence"/>
</dbReference>
<proteinExistence type="predicted"/>
<dbReference type="Gene3D" id="1.10.510.10">
    <property type="entry name" value="Transferase(Phosphotransferase) domain 1"/>
    <property type="match status" value="1"/>
</dbReference>
<reference evidence="4" key="1">
    <citation type="journal article" date="2016" name="Proc. Natl. Acad. Sci. U.S.A.">
        <title>Comparative genomics of biotechnologically important yeasts.</title>
        <authorList>
            <person name="Riley R."/>
            <person name="Haridas S."/>
            <person name="Wolfe K.H."/>
            <person name="Lopes M.R."/>
            <person name="Hittinger C.T."/>
            <person name="Goeker M."/>
            <person name="Salamov A.A."/>
            <person name="Wisecaver J.H."/>
            <person name="Long T.M."/>
            <person name="Calvey C.H."/>
            <person name="Aerts A.L."/>
            <person name="Barry K.W."/>
            <person name="Choi C."/>
            <person name="Clum A."/>
            <person name="Coughlan A.Y."/>
            <person name="Deshpande S."/>
            <person name="Douglass A.P."/>
            <person name="Hanson S.J."/>
            <person name="Klenk H.-P."/>
            <person name="LaButti K.M."/>
            <person name="Lapidus A."/>
            <person name="Lindquist E.A."/>
            <person name="Lipzen A.M."/>
            <person name="Meier-Kolthoff J.P."/>
            <person name="Ohm R.A."/>
            <person name="Otillar R.P."/>
            <person name="Pangilinan J.L."/>
            <person name="Peng Y."/>
            <person name="Rokas A."/>
            <person name="Rosa C.A."/>
            <person name="Scheuner C."/>
            <person name="Sibirny A.A."/>
            <person name="Slot J.C."/>
            <person name="Stielow J.B."/>
            <person name="Sun H."/>
            <person name="Kurtzman C.P."/>
            <person name="Blackwell M."/>
            <person name="Grigoriev I.V."/>
            <person name="Jeffries T.W."/>
        </authorList>
    </citation>
    <scope>NUCLEOTIDE SEQUENCE [LARGE SCALE GENOMIC DNA]</scope>
    <source>
        <strain evidence="4">NRRL Y-1626</strain>
    </source>
</reference>
<keyword evidence="3" id="KW-0808">Transferase</keyword>
<organism evidence="3 4">
    <name type="scientific">Hanseniaspora valbyensis NRRL Y-1626</name>
    <dbReference type="NCBI Taxonomy" id="766949"/>
    <lineage>
        <taxon>Eukaryota</taxon>
        <taxon>Fungi</taxon>
        <taxon>Dikarya</taxon>
        <taxon>Ascomycota</taxon>
        <taxon>Saccharomycotina</taxon>
        <taxon>Saccharomycetes</taxon>
        <taxon>Saccharomycodales</taxon>
        <taxon>Saccharomycodaceae</taxon>
        <taxon>Hanseniaspora</taxon>
    </lineage>
</organism>
<dbReference type="InterPro" id="IPR000719">
    <property type="entry name" value="Prot_kinase_dom"/>
</dbReference>
<dbReference type="InterPro" id="IPR051177">
    <property type="entry name" value="CIK-Related_Protein"/>
</dbReference>